<gene>
    <name evidence="1" type="ORF">FBD94_00085</name>
</gene>
<protein>
    <submittedName>
        <fullName evidence="1">SusD/RagB family nutrient-binding outer membrane lipoprotein</fullName>
    </submittedName>
</protein>
<dbReference type="Pfam" id="PF12771">
    <property type="entry name" value="SusD-like_2"/>
    <property type="match status" value="1"/>
</dbReference>
<keyword evidence="1" id="KW-0449">Lipoprotein</keyword>
<dbReference type="Proteomes" id="UP000309594">
    <property type="component" value="Unassembled WGS sequence"/>
</dbReference>
<dbReference type="EMBL" id="SWDX01000001">
    <property type="protein sequence ID" value="TKC64997.1"/>
    <property type="molecule type" value="Genomic_DNA"/>
</dbReference>
<dbReference type="InterPro" id="IPR011990">
    <property type="entry name" value="TPR-like_helical_dom_sf"/>
</dbReference>
<organism evidence="1 2">
    <name type="scientific">Pedobacter hiemivivus</name>
    <dbReference type="NCBI Taxonomy" id="2530454"/>
    <lineage>
        <taxon>Bacteria</taxon>
        <taxon>Pseudomonadati</taxon>
        <taxon>Bacteroidota</taxon>
        <taxon>Sphingobacteriia</taxon>
        <taxon>Sphingobacteriales</taxon>
        <taxon>Sphingobacteriaceae</taxon>
        <taxon>Pedobacter</taxon>
    </lineage>
</organism>
<dbReference type="InterPro" id="IPR041662">
    <property type="entry name" value="SusD-like_2"/>
</dbReference>
<sequence>MKSLLQHFQLFSFFIVIGLVTSCTKDFEKLNTDPVKVTSVAPGSLLAPAQFDGMWLITKRAHRLSNELMQYTVETGALNDFARYEFKENEFDAIWSTLYVKANDMNEMYKIAEKLNDVNNMGAALVMKAWFVSNLTDMFGDIPYTDAFKGREEVYYPKYDTQQSIYTSLLADLKRANTLFTENKPFDSSDLIYGSDPVKWKKFANSMRLRLLMRVSKRTEMNVPTEIAEMVADPVKFPLFTSNADEAMMRYDGIKPFINLFFEMSASEFSGSRRMGKSLMDLMNTTVDGRRFRYATKNTPGAYVGIPSGYTEQETQAFADNTGLKTSTLATTLKADDYPFPILTWAEVNFLLAEAALNGWISANAQTYFNKGVEASWRQWNCTWDPSGSTTPGATYLARPTVRFTGTTATLERIMSQKYIAMFFCGFESWYDYRRTGYPVLPVGPAAKNNGILPTRFEYPLITKATNKANYEAAAARIGGDNLRTKVWWQQ</sequence>
<accession>A0A4U1GKT9</accession>
<proteinExistence type="predicted"/>
<name>A0A4U1GKT9_9SPHI</name>
<dbReference type="SUPFAM" id="SSF48452">
    <property type="entry name" value="TPR-like"/>
    <property type="match status" value="1"/>
</dbReference>
<comment type="caution">
    <text evidence="1">The sequence shown here is derived from an EMBL/GenBank/DDBJ whole genome shotgun (WGS) entry which is preliminary data.</text>
</comment>
<reference evidence="1 2" key="1">
    <citation type="submission" date="2019-04" db="EMBL/GenBank/DDBJ databases">
        <title>Pedobacter sp. RP-1-16 sp. nov., isolated from Arctic soil.</title>
        <authorList>
            <person name="Dahal R.H."/>
            <person name="Kim D.-U."/>
        </authorList>
    </citation>
    <scope>NUCLEOTIDE SEQUENCE [LARGE SCALE GENOMIC DNA]</scope>
    <source>
        <strain evidence="1 2">RP-1-16</strain>
    </source>
</reference>
<evidence type="ECO:0000313" key="1">
    <source>
        <dbReference type="EMBL" id="TKC64997.1"/>
    </source>
</evidence>
<evidence type="ECO:0000313" key="2">
    <source>
        <dbReference type="Proteomes" id="UP000309594"/>
    </source>
</evidence>
<dbReference type="AlphaFoldDB" id="A0A4U1GKT9"/>
<dbReference type="Gene3D" id="1.25.40.390">
    <property type="match status" value="1"/>
</dbReference>
<dbReference type="RefSeq" id="WP_136878653.1">
    <property type="nucleotide sequence ID" value="NZ_SWDX01000001.1"/>
</dbReference>
<dbReference type="PROSITE" id="PS51257">
    <property type="entry name" value="PROKAR_LIPOPROTEIN"/>
    <property type="match status" value="1"/>
</dbReference>